<comment type="caution">
    <text evidence="2">The sequence shown here is derived from an EMBL/GenBank/DDBJ whole genome shotgun (WGS) entry which is preliminary data.</text>
</comment>
<sequence>MFNCFKMSFLRFMNFSARKLLDGHSLTVKSPPTRGLHPRITGVCPRGKLTDAQSALLFAGLLVVPLLFPTWVLMNLHEYSGEPPKITKRTC</sequence>
<evidence type="ECO:0000256" key="1">
    <source>
        <dbReference type="SAM" id="Phobius"/>
    </source>
</evidence>
<gene>
    <name evidence="2" type="ORF">PYX00_003895</name>
</gene>
<dbReference type="EMBL" id="JARGDH010000002">
    <property type="protein sequence ID" value="KAL0276296.1"/>
    <property type="molecule type" value="Genomic_DNA"/>
</dbReference>
<keyword evidence="1" id="KW-1133">Transmembrane helix</keyword>
<accession>A0AAW2I3A4</accession>
<dbReference type="AlphaFoldDB" id="A0AAW2I3A4"/>
<organism evidence="2">
    <name type="scientific">Menopon gallinae</name>
    <name type="common">poultry shaft louse</name>
    <dbReference type="NCBI Taxonomy" id="328185"/>
    <lineage>
        <taxon>Eukaryota</taxon>
        <taxon>Metazoa</taxon>
        <taxon>Ecdysozoa</taxon>
        <taxon>Arthropoda</taxon>
        <taxon>Hexapoda</taxon>
        <taxon>Insecta</taxon>
        <taxon>Pterygota</taxon>
        <taxon>Neoptera</taxon>
        <taxon>Paraneoptera</taxon>
        <taxon>Psocodea</taxon>
        <taxon>Troctomorpha</taxon>
        <taxon>Phthiraptera</taxon>
        <taxon>Amblycera</taxon>
        <taxon>Menoponidae</taxon>
        <taxon>Menopon</taxon>
    </lineage>
</organism>
<reference evidence="2" key="1">
    <citation type="journal article" date="2024" name="Gigascience">
        <title>Chromosome-level genome of the poultry shaft louse Menopon gallinae provides insight into the host-switching and adaptive evolution of parasitic lice.</title>
        <authorList>
            <person name="Xu Y."/>
            <person name="Ma L."/>
            <person name="Liu S."/>
            <person name="Liang Y."/>
            <person name="Liu Q."/>
            <person name="He Z."/>
            <person name="Tian L."/>
            <person name="Duan Y."/>
            <person name="Cai W."/>
            <person name="Li H."/>
            <person name="Song F."/>
        </authorList>
    </citation>
    <scope>NUCLEOTIDE SEQUENCE</scope>
    <source>
        <strain evidence="2">Cailab_2023a</strain>
    </source>
</reference>
<keyword evidence="1" id="KW-0812">Transmembrane</keyword>
<name>A0AAW2I3A4_9NEOP</name>
<evidence type="ECO:0000313" key="2">
    <source>
        <dbReference type="EMBL" id="KAL0276296.1"/>
    </source>
</evidence>
<feature type="transmembrane region" description="Helical" evidence="1">
    <location>
        <begin position="55"/>
        <end position="74"/>
    </location>
</feature>
<keyword evidence="1" id="KW-0472">Membrane</keyword>
<protein>
    <submittedName>
        <fullName evidence="2">Uncharacterized protein</fullName>
    </submittedName>
</protein>
<proteinExistence type="predicted"/>